<keyword evidence="3" id="KW-1185">Reference proteome</keyword>
<reference evidence="2 3" key="1">
    <citation type="submission" date="2018-08" db="EMBL/GenBank/DDBJ databases">
        <title>Genomic Encyclopedia of Type Strains, Phase III (KMG-III): the genomes of soil and plant-associated and newly described type strains.</title>
        <authorList>
            <person name="Whitman W."/>
        </authorList>
    </citation>
    <scope>NUCLEOTIDE SEQUENCE [LARGE SCALE GENOMIC DNA]</scope>
    <source>
        <strain evidence="2 3">CGMCC 1.10966</strain>
    </source>
</reference>
<name>A0A3D9RWR5_9BACL</name>
<evidence type="ECO:0000313" key="3">
    <source>
        <dbReference type="Proteomes" id="UP000256304"/>
    </source>
</evidence>
<dbReference type="EMBL" id="QTTN01000015">
    <property type="protein sequence ID" value="REE84439.1"/>
    <property type="molecule type" value="Genomic_DNA"/>
</dbReference>
<accession>A0A3D9RWR5</accession>
<evidence type="ECO:0000313" key="2">
    <source>
        <dbReference type="EMBL" id="REE84439.1"/>
    </source>
</evidence>
<evidence type="ECO:0000256" key="1">
    <source>
        <dbReference type="SAM" id="SignalP"/>
    </source>
</evidence>
<comment type="caution">
    <text evidence="2">The sequence shown here is derived from an EMBL/GenBank/DDBJ whole genome shotgun (WGS) entry which is preliminary data.</text>
</comment>
<dbReference type="OrthoDB" id="2475185at2"/>
<feature type="signal peptide" evidence="1">
    <location>
        <begin position="1"/>
        <end position="25"/>
    </location>
</feature>
<dbReference type="Proteomes" id="UP000256304">
    <property type="component" value="Unassembled WGS sequence"/>
</dbReference>
<gene>
    <name evidence="2" type="ORF">A8990_115118</name>
</gene>
<dbReference type="RefSeq" id="WP_147306812.1">
    <property type="nucleotide sequence ID" value="NZ_QTTN01000015.1"/>
</dbReference>
<feature type="chain" id="PRO_5039123970" evidence="1">
    <location>
        <begin position="26"/>
        <end position="309"/>
    </location>
</feature>
<organism evidence="2 3">
    <name type="scientific">Paenibacillus taihuensis</name>
    <dbReference type="NCBI Taxonomy" id="1156355"/>
    <lineage>
        <taxon>Bacteria</taxon>
        <taxon>Bacillati</taxon>
        <taxon>Bacillota</taxon>
        <taxon>Bacilli</taxon>
        <taxon>Bacillales</taxon>
        <taxon>Paenibacillaceae</taxon>
        <taxon>Paenibacillus</taxon>
    </lineage>
</organism>
<sequence>MLCRRILMLALLVSAFFLMTNEVSAAAILNTISAPAEVKSKLEQQVKLWSDTLSKQPQFEAWKNASPVIVPIGPGTHGWLVTFQVNRKPVGYMIVNATVNGGFELGEYGAGDHPAFDPNTLYRSLIRQGLITSFTEAMKKPLHLERLYLSPVLAVWKWTTAAGETYYLDAWNGEALPVNDKMWDEQVAAAAAAAKLKSPTVPLTTVAQAHVNQCFDPYERMPWLTKSPLSFDQVRLHLPEYLDKMSQIRYTAELYRKTVLFVYPAIGYHRWNSGSSIGTAAPSVFVEVDYEGSRFIPMTTMNSLGHFYR</sequence>
<protein>
    <submittedName>
        <fullName evidence="2">Uncharacterized protein</fullName>
    </submittedName>
</protein>
<proteinExistence type="predicted"/>
<keyword evidence="1" id="KW-0732">Signal</keyword>
<dbReference type="AlphaFoldDB" id="A0A3D9RWR5"/>